<comment type="caution">
    <text evidence="4">The sequence shown here is derived from an EMBL/GenBank/DDBJ whole genome shotgun (WGS) entry which is preliminary data.</text>
</comment>
<dbReference type="AlphaFoldDB" id="A0A2U3AG24"/>
<gene>
    <name evidence="4" type="primary">aroH</name>
    <name evidence="5" type="ORF">DFR61_11081</name>
    <name evidence="4" type="ORF">NCTC10597_00985</name>
</gene>
<dbReference type="RefSeq" id="WP_109348637.1">
    <property type="nucleotide sequence ID" value="NZ_BJUE01000014.1"/>
</dbReference>
<evidence type="ECO:0000313" key="5">
    <source>
        <dbReference type="EMBL" id="TDR39864.1"/>
    </source>
</evidence>
<dbReference type="NCBIfam" id="TIGR01796">
    <property type="entry name" value="CM_mono_aroH"/>
    <property type="match status" value="1"/>
</dbReference>
<sequence length="120" mass="13464">MIRGIRGATTIVENDAQFVQQATVELLQQLIERNAIEAENVASVVITTTPDITSAFPAKSVRTYEGWDYVPVMCMHEMNVEGALPLCIRMLVHVETAVNQRDIQHVYLNDAVKLRPDLVK</sequence>
<keyword evidence="2 3" id="KW-0028">Amino-acid biosynthesis</keyword>
<dbReference type="PANTHER" id="PTHR21164:SF0">
    <property type="entry name" value="CHORISMATE MUTASE AROH"/>
    <property type="match status" value="1"/>
</dbReference>
<keyword evidence="7" id="KW-1185">Reference proteome</keyword>
<dbReference type="InterPro" id="IPR008243">
    <property type="entry name" value="Chorismate_mutase_AroH"/>
</dbReference>
<dbReference type="Proteomes" id="UP000294641">
    <property type="component" value="Unassembled WGS sequence"/>
</dbReference>
<feature type="binding site" evidence="2">
    <location>
        <position position="107"/>
    </location>
    <ligand>
        <name>prephenate</name>
        <dbReference type="ChEBI" id="CHEBI:29934"/>
    </ligand>
</feature>
<dbReference type="PIRSF" id="PIRSF005965">
    <property type="entry name" value="Chor_mut_AroH"/>
    <property type="match status" value="1"/>
</dbReference>
<protein>
    <recommendedName>
        <fullName evidence="1 3">chorismate mutase</fullName>
        <ecNumber evidence="1 3">5.4.99.5</ecNumber>
    </recommendedName>
</protein>
<evidence type="ECO:0000313" key="7">
    <source>
        <dbReference type="Proteomes" id="UP000294641"/>
    </source>
</evidence>
<dbReference type="Pfam" id="PF07736">
    <property type="entry name" value="CM_1"/>
    <property type="match status" value="1"/>
</dbReference>
<evidence type="ECO:0000313" key="6">
    <source>
        <dbReference type="Proteomes" id="UP000254330"/>
    </source>
</evidence>
<dbReference type="EMBL" id="SNZG01000010">
    <property type="protein sequence ID" value="TDR39864.1"/>
    <property type="molecule type" value="Genomic_DNA"/>
</dbReference>
<dbReference type="Proteomes" id="UP000254330">
    <property type="component" value="Unassembled WGS sequence"/>
</dbReference>
<accession>A0A2U3AG24</accession>
<dbReference type="EC" id="5.4.99.5" evidence="1 3"/>
<dbReference type="GO" id="GO:0046417">
    <property type="term" value="P:chorismate metabolic process"/>
    <property type="evidence" value="ECO:0007669"/>
    <property type="project" value="TreeGrafter"/>
</dbReference>
<evidence type="ECO:0000256" key="1">
    <source>
        <dbReference type="NCBIfam" id="TIGR01796"/>
    </source>
</evidence>
<evidence type="ECO:0000256" key="2">
    <source>
        <dbReference type="PIRSR" id="PIRSR005965-1"/>
    </source>
</evidence>
<dbReference type="CDD" id="cd02185">
    <property type="entry name" value="AroH"/>
    <property type="match status" value="1"/>
</dbReference>
<dbReference type="Gene3D" id="3.30.1330.40">
    <property type="entry name" value="RutC-like"/>
    <property type="match status" value="1"/>
</dbReference>
<feature type="binding site" evidence="2">
    <location>
        <position position="89"/>
    </location>
    <ligand>
        <name>prephenate</name>
        <dbReference type="ChEBI" id="CHEBI:29934"/>
    </ligand>
</feature>
<feature type="binding site" evidence="2">
    <location>
        <position position="6"/>
    </location>
    <ligand>
        <name>prephenate</name>
        <dbReference type="ChEBI" id="CHEBI:29934"/>
    </ligand>
</feature>
<dbReference type="OrthoDB" id="9802232at2"/>
<comment type="catalytic activity">
    <reaction evidence="3">
        <text>chorismate = prephenate</text>
        <dbReference type="Rhea" id="RHEA:13897"/>
        <dbReference type="ChEBI" id="CHEBI:29748"/>
        <dbReference type="ChEBI" id="CHEBI:29934"/>
        <dbReference type="EC" id="5.4.99.5"/>
    </reaction>
</comment>
<evidence type="ECO:0000256" key="3">
    <source>
        <dbReference type="PROSITE-ProRule" id="PRU00514"/>
    </source>
</evidence>
<name>A0A2U3AG24_9BACL</name>
<reference evidence="4 6" key="1">
    <citation type="submission" date="2018-06" db="EMBL/GenBank/DDBJ databases">
        <authorList>
            <consortium name="Pathogen Informatics"/>
            <person name="Doyle S."/>
        </authorList>
    </citation>
    <scope>NUCLEOTIDE SEQUENCE [LARGE SCALE GENOMIC DNA]</scope>
    <source>
        <strain evidence="4 6">NCTC10597</strain>
    </source>
</reference>
<dbReference type="GO" id="GO:0004106">
    <property type="term" value="F:chorismate mutase activity"/>
    <property type="evidence" value="ECO:0007669"/>
    <property type="project" value="UniProtKB-UniRule"/>
</dbReference>
<dbReference type="PANTHER" id="PTHR21164">
    <property type="entry name" value="CHORISMATE MUTASE"/>
    <property type="match status" value="1"/>
</dbReference>
<organism evidence="4 6">
    <name type="scientific">Kurthia zopfii</name>
    <dbReference type="NCBI Taxonomy" id="1650"/>
    <lineage>
        <taxon>Bacteria</taxon>
        <taxon>Bacillati</taxon>
        <taxon>Bacillota</taxon>
        <taxon>Bacilli</taxon>
        <taxon>Bacillales</taxon>
        <taxon>Caryophanaceae</taxon>
        <taxon>Kurthia</taxon>
    </lineage>
</organism>
<dbReference type="GO" id="GO:0008652">
    <property type="term" value="P:amino acid biosynthetic process"/>
    <property type="evidence" value="ECO:0007669"/>
    <property type="project" value="UniProtKB-UniRule"/>
</dbReference>
<dbReference type="EMBL" id="UGNP01000001">
    <property type="protein sequence ID" value="STX09313.1"/>
    <property type="molecule type" value="Genomic_DNA"/>
</dbReference>
<dbReference type="InterPro" id="IPR035959">
    <property type="entry name" value="RutC-like_sf"/>
</dbReference>
<dbReference type="SUPFAM" id="SSF55298">
    <property type="entry name" value="YjgF-like"/>
    <property type="match status" value="1"/>
</dbReference>
<dbReference type="PROSITE" id="PS51167">
    <property type="entry name" value="CHORISMATE_MUT_1"/>
    <property type="match status" value="1"/>
</dbReference>
<evidence type="ECO:0000313" key="4">
    <source>
        <dbReference type="EMBL" id="STX09313.1"/>
    </source>
</evidence>
<proteinExistence type="predicted"/>
<keyword evidence="2 3" id="KW-0057">Aromatic amino acid biosynthesis</keyword>
<reference evidence="5 7" key="2">
    <citation type="submission" date="2019-03" db="EMBL/GenBank/DDBJ databases">
        <title>Genomic Encyclopedia of Type Strains, Phase IV (KMG-IV): sequencing the most valuable type-strain genomes for metagenomic binning, comparative biology and taxonomic classification.</title>
        <authorList>
            <person name="Goeker M."/>
        </authorList>
    </citation>
    <scope>NUCLEOTIDE SEQUENCE [LARGE SCALE GENOMIC DNA]</scope>
    <source>
        <strain evidence="5 7">DSM 20580</strain>
    </source>
</reference>
<dbReference type="GO" id="GO:0009073">
    <property type="term" value="P:aromatic amino acid family biosynthetic process"/>
    <property type="evidence" value="ECO:0007669"/>
    <property type="project" value="UniProtKB-UniRule"/>
</dbReference>
<dbReference type="UniPathway" id="UPA00120">
    <property type="reaction ID" value="UER00203"/>
</dbReference>
<keyword evidence="3 4" id="KW-0413">Isomerase</keyword>